<dbReference type="InterPro" id="IPR036236">
    <property type="entry name" value="Znf_C2H2_sf"/>
</dbReference>
<evidence type="ECO:0000256" key="5">
    <source>
        <dbReference type="ARBA" id="ARBA00022833"/>
    </source>
</evidence>
<sequence length="374" mass="41398">MPNRIQNSVVTPNMNSNPSHPKVTATHAPPARPKRPSKGRVFQCTGYPDCNMSFTRSEHLARHLRKHTGERPFTCPHCSKSFSRLDNLRQHKQTVHAYEASPMHGHKDDYQDIHQPETPYHSSTSSYGGTPLQPVLISPADSASPNAHYQDGRPQQYVQYDQGLKIPSHQFKPKRRPRPLSLSHSFVDQSNSSPDTMNLSRPPLHSAPPIPFNKQRNVVTYPSSSNLIPSMVSPLSPLFHQSFSQVGSRGTSTLPPITSQNNVSHLTSPYASSTFRFTQSSLKSPATLPSVKQLCLSNRNMNSSNDTTGPPANVSPATSKESLKDYKDENRKSWLQGVLNDDTNQPSTKDAPAPERHNSTSDTKKATITSLLSP</sequence>
<dbReference type="PANTHER" id="PTHR40626:SF11">
    <property type="entry name" value="ZINC FINGER PROTEIN YPR022C"/>
    <property type="match status" value="1"/>
</dbReference>
<dbReference type="FunFam" id="3.30.160.60:FF:002343">
    <property type="entry name" value="Zinc finger protein 33A"/>
    <property type="match status" value="1"/>
</dbReference>
<feature type="compositionally biased region" description="Basic and acidic residues" evidence="8">
    <location>
        <begin position="105"/>
        <end position="115"/>
    </location>
</feature>
<keyword evidence="2" id="KW-0479">Metal-binding</keyword>
<evidence type="ECO:0000256" key="7">
    <source>
        <dbReference type="PROSITE-ProRule" id="PRU00042"/>
    </source>
</evidence>
<dbReference type="SUPFAM" id="SSF57667">
    <property type="entry name" value="beta-beta-alpha zinc fingers"/>
    <property type="match status" value="1"/>
</dbReference>
<dbReference type="STRING" id="294746.A5DQM0"/>
<dbReference type="SMART" id="SM00355">
    <property type="entry name" value="ZnF_C2H2"/>
    <property type="match status" value="2"/>
</dbReference>
<dbReference type="Gene3D" id="3.30.160.60">
    <property type="entry name" value="Classic Zinc Finger"/>
    <property type="match status" value="2"/>
</dbReference>
<feature type="compositionally biased region" description="Polar residues" evidence="8">
    <location>
        <begin position="182"/>
        <end position="199"/>
    </location>
</feature>
<evidence type="ECO:0000256" key="6">
    <source>
        <dbReference type="ARBA" id="ARBA00023242"/>
    </source>
</evidence>
<feature type="compositionally biased region" description="Polar residues" evidence="8">
    <location>
        <begin position="298"/>
        <end position="320"/>
    </location>
</feature>
<gene>
    <name evidence="10" type="ORF">PGUG_05571</name>
</gene>
<feature type="domain" description="C2H2-type" evidence="9">
    <location>
        <begin position="42"/>
        <end position="72"/>
    </location>
</feature>
<dbReference type="InParanoid" id="A5DQM0"/>
<evidence type="ECO:0000256" key="3">
    <source>
        <dbReference type="ARBA" id="ARBA00022737"/>
    </source>
</evidence>
<keyword evidence="3" id="KW-0677">Repeat</keyword>
<evidence type="ECO:0000313" key="11">
    <source>
        <dbReference type="Proteomes" id="UP000001997"/>
    </source>
</evidence>
<keyword evidence="6" id="KW-0539">Nucleus</keyword>
<dbReference type="Proteomes" id="UP000001997">
    <property type="component" value="Unassembled WGS sequence"/>
</dbReference>
<dbReference type="GO" id="GO:0000978">
    <property type="term" value="F:RNA polymerase II cis-regulatory region sequence-specific DNA binding"/>
    <property type="evidence" value="ECO:0007669"/>
    <property type="project" value="InterPro"/>
</dbReference>
<dbReference type="eggNOG" id="KOG1721">
    <property type="taxonomic scope" value="Eukaryota"/>
</dbReference>
<dbReference type="InterPro" id="IPR013087">
    <property type="entry name" value="Znf_C2H2_type"/>
</dbReference>
<dbReference type="GeneID" id="5124009"/>
<dbReference type="GO" id="GO:0008270">
    <property type="term" value="F:zinc ion binding"/>
    <property type="evidence" value="ECO:0007669"/>
    <property type="project" value="UniProtKB-KW"/>
</dbReference>
<keyword evidence="11" id="KW-1185">Reference proteome</keyword>
<dbReference type="EMBL" id="CH408161">
    <property type="protein sequence ID" value="EDK41473.2"/>
    <property type="molecule type" value="Genomic_DNA"/>
</dbReference>
<organism evidence="10 11">
    <name type="scientific">Meyerozyma guilliermondii (strain ATCC 6260 / CBS 566 / DSM 6381 / JCM 1539 / NBRC 10279 / NRRL Y-324)</name>
    <name type="common">Yeast</name>
    <name type="synonym">Candida guilliermondii</name>
    <dbReference type="NCBI Taxonomy" id="294746"/>
    <lineage>
        <taxon>Eukaryota</taxon>
        <taxon>Fungi</taxon>
        <taxon>Dikarya</taxon>
        <taxon>Ascomycota</taxon>
        <taxon>Saccharomycotina</taxon>
        <taxon>Pichiomycetes</taxon>
        <taxon>Debaryomycetaceae</taxon>
        <taxon>Meyerozyma</taxon>
    </lineage>
</organism>
<dbReference type="VEuPathDB" id="FungiDB:PGUG_05571"/>
<reference evidence="10 11" key="1">
    <citation type="journal article" date="2009" name="Nature">
        <title>Evolution of pathogenicity and sexual reproduction in eight Candida genomes.</title>
        <authorList>
            <person name="Butler G."/>
            <person name="Rasmussen M.D."/>
            <person name="Lin M.F."/>
            <person name="Santos M.A."/>
            <person name="Sakthikumar S."/>
            <person name="Munro C.A."/>
            <person name="Rheinbay E."/>
            <person name="Grabherr M."/>
            <person name="Forche A."/>
            <person name="Reedy J.L."/>
            <person name="Agrafioti I."/>
            <person name="Arnaud M.B."/>
            <person name="Bates S."/>
            <person name="Brown A.J."/>
            <person name="Brunke S."/>
            <person name="Costanzo M.C."/>
            <person name="Fitzpatrick D.A."/>
            <person name="de Groot P.W."/>
            <person name="Harris D."/>
            <person name="Hoyer L.L."/>
            <person name="Hube B."/>
            <person name="Klis F.M."/>
            <person name="Kodira C."/>
            <person name="Lennard N."/>
            <person name="Logue M.E."/>
            <person name="Martin R."/>
            <person name="Neiman A.M."/>
            <person name="Nikolaou E."/>
            <person name="Quail M.A."/>
            <person name="Quinn J."/>
            <person name="Santos M.C."/>
            <person name="Schmitzberger F.F."/>
            <person name="Sherlock G."/>
            <person name="Shah P."/>
            <person name="Silverstein K.A."/>
            <person name="Skrzypek M.S."/>
            <person name="Soll D."/>
            <person name="Staggs R."/>
            <person name="Stansfield I."/>
            <person name="Stumpf M.P."/>
            <person name="Sudbery P.E."/>
            <person name="Srikantha T."/>
            <person name="Zeng Q."/>
            <person name="Berman J."/>
            <person name="Berriman M."/>
            <person name="Heitman J."/>
            <person name="Gow N.A."/>
            <person name="Lorenz M.C."/>
            <person name="Birren B.W."/>
            <person name="Kellis M."/>
            <person name="Cuomo C.A."/>
        </authorList>
    </citation>
    <scope>NUCLEOTIDE SEQUENCE [LARGE SCALE GENOMIC DNA]</scope>
    <source>
        <strain evidence="11">ATCC 6260 / CBS 566 / DSM 6381 / JCM 1539 / NBRC 10279 / NRRL Y-324</strain>
    </source>
</reference>
<dbReference type="AlphaFoldDB" id="A5DQM0"/>
<proteinExistence type="predicted"/>
<evidence type="ECO:0000313" key="10">
    <source>
        <dbReference type="EMBL" id="EDK41473.2"/>
    </source>
</evidence>
<comment type="subcellular location">
    <subcellularLocation>
        <location evidence="1">Nucleus</location>
    </subcellularLocation>
</comment>
<feature type="compositionally biased region" description="Basic and acidic residues" evidence="8">
    <location>
        <begin position="352"/>
        <end position="365"/>
    </location>
</feature>
<evidence type="ECO:0000256" key="8">
    <source>
        <dbReference type="SAM" id="MobiDB-lite"/>
    </source>
</evidence>
<dbReference type="GO" id="GO:0005634">
    <property type="term" value="C:nucleus"/>
    <property type="evidence" value="ECO:0007669"/>
    <property type="project" value="UniProtKB-SubCell"/>
</dbReference>
<dbReference type="Pfam" id="PF00096">
    <property type="entry name" value="zf-C2H2"/>
    <property type="match status" value="2"/>
</dbReference>
<dbReference type="HOGENOM" id="CLU_739892_0_0_1"/>
<feature type="compositionally biased region" description="Basic and acidic residues" evidence="8">
    <location>
        <begin position="321"/>
        <end position="332"/>
    </location>
</feature>
<keyword evidence="5" id="KW-0862">Zinc</keyword>
<dbReference type="PROSITE" id="PS00028">
    <property type="entry name" value="ZINC_FINGER_C2H2_1"/>
    <property type="match status" value="1"/>
</dbReference>
<evidence type="ECO:0000259" key="9">
    <source>
        <dbReference type="PROSITE" id="PS50157"/>
    </source>
</evidence>
<dbReference type="KEGG" id="pgu:PGUG_05571"/>
<keyword evidence="4 7" id="KW-0863">Zinc-finger</keyword>
<feature type="domain" description="C2H2-type" evidence="9">
    <location>
        <begin position="73"/>
        <end position="101"/>
    </location>
</feature>
<dbReference type="GO" id="GO:0000981">
    <property type="term" value="F:DNA-binding transcription factor activity, RNA polymerase II-specific"/>
    <property type="evidence" value="ECO:0007669"/>
    <property type="project" value="InterPro"/>
</dbReference>
<dbReference type="PANTHER" id="PTHR40626">
    <property type="entry name" value="MIP31509P"/>
    <property type="match status" value="1"/>
</dbReference>
<dbReference type="GO" id="GO:0000785">
    <property type="term" value="C:chromatin"/>
    <property type="evidence" value="ECO:0007669"/>
    <property type="project" value="TreeGrafter"/>
</dbReference>
<dbReference type="InterPro" id="IPR051059">
    <property type="entry name" value="VerF-like"/>
</dbReference>
<feature type="region of interest" description="Disordered" evidence="8">
    <location>
        <begin position="99"/>
        <end position="151"/>
    </location>
</feature>
<evidence type="ECO:0000256" key="1">
    <source>
        <dbReference type="ARBA" id="ARBA00004123"/>
    </source>
</evidence>
<feature type="region of interest" description="Disordered" evidence="8">
    <location>
        <begin position="1"/>
        <end position="40"/>
    </location>
</feature>
<dbReference type="OMA" id="PSHQFKP"/>
<dbReference type="OrthoDB" id="10018191at2759"/>
<evidence type="ECO:0000256" key="2">
    <source>
        <dbReference type="ARBA" id="ARBA00022723"/>
    </source>
</evidence>
<feature type="region of interest" description="Disordered" evidence="8">
    <location>
        <begin position="298"/>
        <end position="374"/>
    </location>
</feature>
<dbReference type="PROSITE" id="PS50157">
    <property type="entry name" value="ZINC_FINGER_C2H2_2"/>
    <property type="match status" value="2"/>
</dbReference>
<accession>A5DQM0</accession>
<name>A5DQM0_PICGU</name>
<dbReference type="RefSeq" id="XP_001482551.2">
    <property type="nucleotide sequence ID" value="XM_001482501.1"/>
</dbReference>
<protein>
    <recommendedName>
        <fullName evidence="9">C2H2-type domain-containing protein</fullName>
    </recommendedName>
</protein>
<feature type="region of interest" description="Disordered" evidence="8">
    <location>
        <begin position="168"/>
        <end position="211"/>
    </location>
</feature>
<feature type="compositionally biased region" description="Polar residues" evidence="8">
    <location>
        <begin position="1"/>
        <end position="19"/>
    </location>
</feature>
<evidence type="ECO:0000256" key="4">
    <source>
        <dbReference type="ARBA" id="ARBA00022771"/>
    </source>
</evidence>